<geneLocation type="plasmid" evidence="2 3">
    <name>pBVIE03</name>
</geneLocation>
<name>A4JVJ2_BURVG</name>
<dbReference type="Pfam" id="PF00816">
    <property type="entry name" value="Histone_HNS"/>
    <property type="match status" value="1"/>
</dbReference>
<evidence type="ECO:0000313" key="2">
    <source>
        <dbReference type="EMBL" id="ABO60295.1"/>
    </source>
</evidence>
<dbReference type="SUPFAM" id="SSF81273">
    <property type="entry name" value="H-NS histone-like proteins"/>
    <property type="match status" value="1"/>
</dbReference>
<accession>A4JVJ2</accession>
<sequence>MYLRLPIVTHSLKDLNAQLRELNIRIANAKREEKHAALVAFKLQVDLYAISQEELLEALGFTKRKPARAAAKYYDPSSGKTWSGRGPMPKWLQGKNSDHYLVDRKPKTWWPGEDT</sequence>
<organism evidence="2 3">
    <name type="scientific">Burkholderia vietnamiensis (strain G4 / LMG 22486)</name>
    <name type="common">Burkholderia cepacia (strain R1808)</name>
    <dbReference type="NCBI Taxonomy" id="269482"/>
    <lineage>
        <taxon>Bacteria</taxon>
        <taxon>Pseudomonadati</taxon>
        <taxon>Pseudomonadota</taxon>
        <taxon>Betaproteobacteria</taxon>
        <taxon>Burkholderiales</taxon>
        <taxon>Burkholderiaceae</taxon>
        <taxon>Burkholderia</taxon>
        <taxon>Burkholderia cepacia complex</taxon>
    </lineage>
</organism>
<dbReference type="SMART" id="SM00528">
    <property type="entry name" value="HNS"/>
    <property type="match status" value="1"/>
</dbReference>
<feature type="domain" description="DNA-binding protein H-NS-like C-terminal" evidence="1">
    <location>
        <begin position="63"/>
        <end position="102"/>
    </location>
</feature>
<dbReference type="KEGG" id="bvi:Bcep1808_7418"/>
<dbReference type="Gene3D" id="4.10.430.30">
    <property type="match status" value="1"/>
</dbReference>
<reference evidence="2 3" key="1">
    <citation type="submission" date="2007-03" db="EMBL/GenBank/DDBJ databases">
        <title>Complete sequence of plasmid pBVIE03 of Burkholderia vietnamiensis G4.</title>
        <authorList>
            <consortium name="US DOE Joint Genome Institute"/>
            <person name="Copeland A."/>
            <person name="Lucas S."/>
            <person name="Lapidus A."/>
            <person name="Barry K."/>
            <person name="Detter J.C."/>
            <person name="Glavina del Rio T."/>
            <person name="Hammon N."/>
            <person name="Israni S."/>
            <person name="Dalin E."/>
            <person name="Tice H."/>
            <person name="Pitluck S."/>
            <person name="Chain P."/>
            <person name="Malfatti S."/>
            <person name="Shin M."/>
            <person name="Vergez L."/>
            <person name="Schmutz J."/>
            <person name="Larimer F."/>
            <person name="Land M."/>
            <person name="Hauser L."/>
            <person name="Kyrpides N."/>
            <person name="Tiedje J."/>
            <person name="Richardson P."/>
        </authorList>
    </citation>
    <scope>NUCLEOTIDE SEQUENCE [LARGE SCALE GENOMIC DNA]</scope>
    <source>
        <strain evidence="3">G4 / LMG 22486</strain>
        <plasmid evidence="2 3">pBVIE03</plasmid>
    </source>
</reference>
<dbReference type="AlphaFoldDB" id="A4JVJ2"/>
<proteinExistence type="predicted"/>
<dbReference type="GO" id="GO:0003677">
    <property type="term" value="F:DNA binding"/>
    <property type="evidence" value="ECO:0007669"/>
    <property type="project" value="InterPro"/>
</dbReference>
<evidence type="ECO:0000313" key="3">
    <source>
        <dbReference type="Proteomes" id="UP000002287"/>
    </source>
</evidence>
<dbReference type="EMBL" id="CP000619">
    <property type="protein sequence ID" value="ABO60295.1"/>
    <property type="molecule type" value="Genomic_DNA"/>
</dbReference>
<dbReference type="Proteomes" id="UP000002287">
    <property type="component" value="Plasmid pBVIE03"/>
</dbReference>
<protein>
    <submittedName>
        <fullName evidence="2">Histone family protein nucleoid-structuring protein H-NS</fullName>
    </submittedName>
</protein>
<gene>
    <name evidence="2" type="ordered locus">Bcep1808_7418</name>
</gene>
<keyword evidence="2" id="KW-0614">Plasmid</keyword>
<evidence type="ECO:0000259" key="1">
    <source>
        <dbReference type="SMART" id="SM00528"/>
    </source>
</evidence>
<dbReference type="InterPro" id="IPR027444">
    <property type="entry name" value="H-NS_C_dom"/>
</dbReference>
<dbReference type="HOGENOM" id="CLU_117503_5_0_4"/>